<organism evidence="2 3">
    <name type="scientific">Georgenia deserti</name>
    <dbReference type="NCBI Taxonomy" id="2093781"/>
    <lineage>
        <taxon>Bacteria</taxon>
        <taxon>Bacillati</taxon>
        <taxon>Actinomycetota</taxon>
        <taxon>Actinomycetes</taxon>
        <taxon>Micrococcales</taxon>
        <taxon>Bogoriellaceae</taxon>
        <taxon>Georgenia</taxon>
    </lineage>
</organism>
<keyword evidence="2" id="KW-0808">Transferase</keyword>
<proteinExistence type="predicted"/>
<dbReference type="InterPro" id="IPR016181">
    <property type="entry name" value="Acyl_CoA_acyltransferase"/>
</dbReference>
<dbReference type="Gene3D" id="3.40.630.30">
    <property type="match status" value="1"/>
</dbReference>
<protein>
    <submittedName>
        <fullName evidence="2">GNAT family N-acetyltransferase</fullName>
        <ecNumber evidence="2">2.3.-.-</ecNumber>
    </submittedName>
</protein>
<evidence type="ECO:0000259" key="1">
    <source>
        <dbReference type="PROSITE" id="PS51186"/>
    </source>
</evidence>
<sequence>MLIEAEHRENLFHREHHFRVSGAPYSRRMGVSLRPLNDADLDQLYRWECDDAAIAMAAFTRPDPADRAAFDEHYRRVRADPTVADLAVEHDGHVVGMIAGFTVEGDREVTYWIDPARWGRGIASEALRLFLAREPIRPLHARAAQHNLGSARVLTRNGFAKVGEESSWSPGLGRTITEDVYRLE</sequence>
<keyword evidence="2" id="KW-0012">Acyltransferase</keyword>
<feature type="domain" description="N-acetyltransferase" evidence="1">
    <location>
        <begin position="31"/>
        <end position="184"/>
    </location>
</feature>
<name>A0ABW4L4X7_9MICO</name>
<dbReference type="EMBL" id="JBHUEE010000004">
    <property type="protein sequence ID" value="MFD1717909.1"/>
    <property type="molecule type" value="Genomic_DNA"/>
</dbReference>
<gene>
    <name evidence="2" type="ORF">ACFSE6_08690</name>
</gene>
<evidence type="ECO:0000313" key="2">
    <source>
        <dbReference type="EMBL" id="MFD1717909.1"/>
    </source>
</evidence>
<reference evidence="3" key="1">
    <citation type="journal article" date="2019" name="Int. J. Syst. Evol. Microbiol.">
        <title>The Global Catalogue of Microorganisms (GCM) 10K type strain sequencing project: providing services to taxonomists for standard genome sequencing and annotation.</title>
        <authorList>
            <consortium name="The Broad Institute Genomics Platform"/>
            <consortium name="The Broad Institute Genome Sequencing Center for Infectious Disease"/>
            <person name="Wu L."/>
            <person name="Ma J."/>
        </authorList>
    </citation>
    <scope>NUCLEOTIDE SEQUENCE [LARGE SCALE GENOMIC DNA]</scope>
    <source>
        <strain evidence="3">JCM 17130</strain>
    </source>
</reference>
<dbReference type="PROSITE" id="PS51186">
    <property type="entry name" value="GNAT"/>
    <property type="match status" value="1"/>
</dbReference>
<dbReference type="EC" id="2.3.-.-" evidence="2"/>
<dbReference type="SUPFAM" id="SSF55729">
    <property type="entry name" value="Acyl-CoA N-acyltransferases (Nat)"/>
    <property type="match status" value="1"/>
</dbReference>
<accession>A0ABW4L4X7</accession>
<dbReference type="CDD" id="cd04301">
    <property type="entry name" value="NAT_SF"/>
    <property type="match status" value="1"/>
</dbReference>
<dbReference type="Proteomes" id="UP001597277">
    <property type="component" value="Unassembled WGS sequence"/>
</dbReference>
<dbReference type="PANTHER" id="PTHR43328">
    <property type="entry name" value="ACETYLTRANSFERASE-RELATED"/>
    <property type="match status" value="1"/>
</dbReference>
<dbReference type="RefSeq" id="WP_388005147.1">
    <property type="nucleotide sequence ID" value="NZ_JBHUEE010000004.1"/>
</dbReference>
<dbReference type="GO" id="GO:0016746">
    <property type="term" value="F:acyltransferase activity"/>
    <property type="evidence" value="ECO:0007669"/>
    <property type="project" value="UniProtKB-KW"/>
</dbReference>
<keyword evidence="3" id="KW-1185">Reference proteome</keyword>
<dbReference type="PANTHER" id="PTHR43328:SF1">
    <property type="entry name" value="N-ACETYLTRANSFERASE DOMAIN-CONTAINING PROTEIN"/>
    <property type="match status" value="1"/>
</dbReference>
<evidence type="ECO:0000313" key="3">
    <source>
        <dbReference type="Proteomes" id="UP001597277"/>
    </source>
</evidence>
<comment type="caution">
    <text evidence="2">The sequence shown here is derived from an EMBL/GenBank/DDBJ whole genome shotgun (WGS) entry which is preliminary data.</text>
</comment>
<dbReference type="InterPro" id="IPR000182">
    <property type="entry name" value="GNAT_dom"/>
</dbReference>
<dbReference type="Pfam" id="PF13302">
    <property type="entry name" value="Acetyltransf_3"/>
    <property type="match status" value="1"/>
</dbReference>